<dbReference type="EMBL" id="LGUB01000401">
    <property type="protein sequence ID" value="KRH93284.1"/>
    <property type="molecule type" value="Genomic_DNA"/>
</dbReference>
<protein>
    <recommendedName>
        <fullName evidence="3">Transposase</fullName>
    </recommendedName>
</protein>
<evidence type="ECO:0000313" key="1">
    <source>
        <dbReference type="EMBL" id="KRH93284.1"/>
    </source>
</evidence>
<sequence>MSAEISDQIRRLIFKKHLKNIFNAEISRDFVISATIASRIIKRYLETLDFSTQSRGGDRRTVLTENHRAFLKNMIDEDCQKTLQYLTDTLNKRFNMTVSFKTVKRAIDNFNFSLKIIILLSVRPNTIENIEMRHKYTQSFYRLVAEYDGENFIFFDELGFKVGMGRSRGRSERGFSANISVPKLRSRNISCCAIMRKESLFGYRVRKSV</sequence>
<gene>
    <name evidence="1" type="ORF">M153_11580002516</name>
</gene>
<dbReference type="InterPro" id="IPR009057">
    <property type="entry name" value="Homeodomain-like_sf"/>
</dbReference>
<name>A0A0R0M1K8_9MICR</name>
<dbReference type="AlphaFoldDB" id="A0A0R0M1K8"/>
<proteinExistence type="predicted"/>
<evidence type="ECO:0008006" key="3">
    <source>
        <dbReference type="Google" id="ProtNLM"/>
    </source>
</evidence>
<evidence type="ECO:0000313" key="2">
    <source>
        <dbReference type="Proteomes" id="UP000051530"/>
    </source>
</evidence>
<organism evidence="1 2">
    <name type="scientific">Pseudoloma neurophilia</name>
    <dbReference type="NCBI Taxonomy" id="146866"/>
    <lineage>
        <taxon>Eukaryota</taxon>
        <taxon>Fungi</taxon>
        <taxon>Fungi incertae sedis</taxon>
        <taxon>Microsporidia</taxon>
        <taxon>Pseudoloma</taxon>
    </lineage>
</organism>
<accession>A0A0R0M1K8</accession>
<keyword evidence="2" id="KW-1185">Reference proteome</keyword>
<dbReference type="SUPFAM" id="SSF46689">
    <property type="entry name" value="Homeodomain-like"/>
    <property type="match status" value="1"/>
</dbReference>
<reference evidence="1 2" key="1">
    <citation type="submission" date="2015-07" db="EMBL/GenBank/DDBJ databases">
        <title>The genome of Pseudoloma neurophilia, a relevant intracellular parasite of the zebrafish.</title>
        <authorList>
            <person name="Ndikumana S."/>
            <person name="Pelin A."/>
            <person name="Sanders J."/>
            <person name="Corradi N."/>
        </authorList>
    </citation>
    <scope>NUCLEOTIDE SEQUENCE [LARGE SCALE GENOMIC DNA]</scope>
    <source>
        <strain evidence="1 2">MK1</strain>
    </source>
</reference>
<dbReference type="VEuPathDB" id="MicrosporidiaDB:M153_11580002516"/>
<dbReference type="Proteomes" id="UP000051530">
    <property type="component" value="Unassembled WGS sequence"/>
</dbReference>
<comment type="caution">
    <text evidence="1">The sequence shown here is derived from an EMBL/GenBank/DDBJ whole genome shotgun (WGS) entry which is preliminary data.</text>
</comment>
<dbReference type="OrthoDB" id="2556156at2759"/>